<dbReference type="KEGG" id="sre:PTSG_05671"/>
<dbReference type="GeneID" id="16074117"/>
<evidence type="ECO:0000256" key="1">
    <source>
        <dbReference type="SAM" id="Phobius"/>
    </source>
</evidence>
<keyword evidence="1" id="KW-0812">Transmembrane</keyword>
<dbReference type="Proteomes" id="UP000007799">
    <property type="component" value="Unassembled WGS sequence"/>
</dbReference>
<accession>F2UBW1</accession>
<sequence>MADWFARPSNHVLVIYLRNDLKSEDALALFRRVCLDHGLRITDDSAANGQLMAECIGGQVEMELMARAGRHPVNGNMLIIEYNRYIGQKVAYAIAGVVLVVVVVVAVALIASAVKDSDFSKDVGHCCSRASHGALHATAEIMSGMAEGLARGAAYGMIDTAVYNPPPRIDVQTIIINHSADCTPAHAFSDRAEFFDYFYENTKRFFFNCGLIRLPNRDPLSAKAIPLNGVVRQHK</sequence>
<dbReference type="AlphaFoldDB" id="F2UBW1"/>
<proteinExistence type="predicted"/>
<dbReference type="InParanoid" id="F2UBW1"/>
<gene>
    <name evidence="2" type="ORF">PTSG_05671</name>
</gene>
<keyword evidence="3" id="KW-1185">Reference proteome</keyword>
<keyword evidence="1" id="KW-1133">Transmembrane helix</keyword>
<protein>
    <submittedName>
        <fullName evidence="2">Uncharacterized protein</fullName>
    </submittedName>
</protein>
<evidence type="ECO:0000313" key="2">
    <source>
        <dbReference type="EMBL" id="EGD73977.1"/>
    </source>
</evidence>
<organism evidence="3">
    <name type="scientific">Salpingoeca rosetta (strain ATCC 50818 / BSB-021)</name>
    <dbReference type="NCBI Taxonomy" id="946362"/>
    <lineage>
        <taxon>Eukaryota</taxon>
        <taxon>Choanoflagellata</taxon>
        <taxon>Craspedida</taxon>
        <taxon>Salpingoecidae</taxon>
        <taxon>Salpingoeca</taxon>
    </lineage>
</organism>
<feature type="transmembrane region" description="Helical" evidence="1">
    <location>
        <begin position="90"/>
        <end position="111"/>
    </location>
</feature>
<evidence type="ECO:0000313" key="3">
    <source>
        <dbReference type="Proteomes" id="UP000007799"/>
    </source>
</evidence>
<dbReference type="EMBL" id="GL832967">
    <property type="protein sequence ID" value="EGD73977.1"/>
    <property type="molecule type" value="Genomic_DNA"/>
</dbReference>
<name>F2UBW1_SALR5</name>
<keyword evidence="1" id="KW-0472">Membrane</keyword>
<dbReference type="RefSeq" id="XP_004993540.1">
    <property type="nucleotide sequence ID" value="XM_004993483.1"/>
</dbReference>
<reference evidence="2" key="1">
    <citation type="submission" date="2009-08" db="EMBL/GenBank/DDBJ databases">
        <title>Annotation of Salpingoeca rosetta.</title>
        <authorList>
            <consortium name="The Broad Institute Genome Sequencing Platform"/>
            <person name="Russ C."/>
            <person name="Cuomo C."/>
            <person name="Burger G."/>
            <person name="Gray M.W."/>
            <person name="Holland P.W.H."/>
            <person name="King N."/>
            <person name="Lang F.B.F."/>
            <person name="Roger A.J."/>
            <person name="Ruiz-Trillo I."/>
            <person name="Young S.K."/>
            <person name="Zeng Q."/>
            <person name="Gargeya S."/>
            <person name="Alvarado L."/>
            <person name="Berlin A."/>
            <person name="Chapman S.B."/>
            <person name="Chen Z."/>
            <person name="Freedman E."/>
            <person name="Gellesch M."/>
            <person name="Goldberg J."/>
            <person name="Griggs A."/>
            <person name="Gujja S."/>
            <person name="Heilman E."/>
            <person name="Heiman D."/>
            <person name="Howarth C."/>
            <person name="Mehta T."/>
            <person name="Neiman D."/>
            <person name="Pearson M."/>
            <person name="Roberts A."/>
            <person name="Saif S."/>
            <person name="Shea T."/>
            <person name="Shenoy N."/>
            <person name="Sisk P."/>
            <person name="Stolte C."/>
            <person name="Sykes S."/>
            <person name="White J."/>
            <person name="Yandava C."/>
            <person name="Haas B."/>
            <person name="Nusbaum C."/>
            <person name="Birren B."/>
        </authorList>
    </citation>
    <scope>NUCLEOTIDE SEQUENCE [LARGE SCALE GENOMIC DNA]</scope>
    <source>
        <strain evidence="2">ATCC 50818</strain>
    </source>
</reference>